<gene>
    <name evidence="2" type="ORF">ACI6Q5_18800</name>
    <name evidence="3" type="ORF">XcodCFBP4690_12585</name>
</gene>
<evidence type="ECO:0000313" key="3">
    <source>
        <dbReference type="EMBL" id="PPU63277.1"/>
    </source>
</evidence>
<keyword evidence="1" id="KW-1133">Transmembrane helix</keyword>
<keyword evidence="1" id="KW-0472">Membrane</keyword>
<dbReference type="EMBL" id="JBJGBS010000134">
    <property type="protein sequence ID" value="MFO3706966.1"/>
    <property type="molecule type" value="Genomic_DNA"/>
</dbReference>
<evidence type="ECO:0000313" key="2">
    <source>
        <dbReference type="EMBL" id="MFO3706966.1"/>
    </source>
</evidence>
<dbReference type="Proteomes" id="UP001637990">
    <property type="component" value="Unassembled WGS sequence"/>
</dbReference>
<sequence>MLFVILMSEYDFFSYDMFRLGGFGMTVFYATAELMLIVMSMALFGIFVPLTACLKKGRKPWSELIFFLIVNSFCWLLLSVKFFNNGWQTERHLLPLIVAALTALYISAALHASRRFKIRSAIAMIAVLTSFAVFYPKDMVGLLANGLRAYGVGGELPVQIVYENGTTTKGKLVFLSPENAYVLLVSDGATLSTIRRNVTKEIIIVRSPQ</sequence>
<reference evidence="2 5" key="2">
    <citation type="submission" date="2024-11" db="EMBL/GenBank/DDBJ databases">
        <title>Genome sequencing of Xanthomonas codiaei.</title>
        <authorList>
            <person name="Studholme D.J."/>
        </authorList>
    </citation>
    <scope>NUCLEOTIDE SEQUENCE [LARGE SCALE GENOMIC DNA]</scope>
    <source>
        <strain evidence="2 5">NCPPB 4350</strain>
    </source>
</reference>
<keyword evidence="5" id="KW-1185">Reference proteome</keyword>
<evidence type="ECO:0000256" key="1">
    <source>
        <dbReference type="SAM" id="Phobius"/>
    </source>
</evidence>
<evidence type="ECO:0000313" key="5">
    <source>
        <dbReference type="Proteomes" id="UP001637990"/>
    </source>
</evidence>
<dbReference type="RefSeq" id="WP_104541317.1">
    <property type="nucleotide sequence ID" value="NZ_JBJGBS010000134.1"/>
</dbReference>
<name>A0A2S7CNX9_9XANT</name>
<feature type="transmembrane region" description="Helical" evidence="1">
    <location>
        <begin position="20"/>
        <end position="48"/>
    </location>
</feature>
<dbReference type="OrthoDB" id="7068888at2"/>
<dbReference type="Proteomes" id="UP000237872">
    <property type="component" value="Unassembled WGS sequence"/>
</dbReference>
<evidence type="ECO:0000313" key="4">
    <source>
        <dbReference type="Proteomes" id="UP000237872"/>
    </source>
</evidence>
<feature type="transmembrane region" description="Helical" evidence="1">
    <location>
        <begin position="118"/>
        <end position="135"/>
    </location>
</feature>
<feature type="transmembrane region" description="Helical" evidence="1">
    <location>
        <begin position="60"/>
        <end position="80"/>
    </location>
</feature>
<accession>A0A2S7CNX9</accession>
<keyword evidence="1" id="KW-0812">Transmembrane</keyword>
<organism evidence="3 4">
    <name type="scientific">Xanthomonas codiaei</name>
    <dbReference type="NCBI Taxonomy" id="56463"/>
    <lineage>
        <taxon>Bacteria</taxon>
        <taxon>Pseudomonadati</taxon>
        <taxon>Pseudomonadota</taxon>
        <taxon>Gammaproteobacteria</taxon>
        <taxon>Lysobacterales</taxon>
        <taxon>Lysobacteraceae</taxon>
        <taxon>Xanthomonas</taxon>
    </lineage>
</organism>
<dbReference type="AlphaFoldDB" id="A0A2S7CNX9"/>
<proteinExistence type="predicted"/>
<feature type="transmembrane region" description="Helical" evidence="1">
    <location>
        <begin position="92"/>
        <end position="111"/>
    </location>
</feature>
<dbReference type="EMBL" id="MDEC01000016">
    <property type="protein sequence ID" value="PPU63277.1"/>
    <property type="molecule type" value="Genomic_DNA"/>
</dbReference>
<protein>
    <submittedName>
        <fullName evidence="3">Uncharacterized protein</fullName>
    </submittedName>
</protein>
<comment type="caution">
    <text evidence="3">The sequence shown here is derived from an EMBL/GenBank/DDBJ whole genome shotgun (WGS) entry which is preliminary data.</text>
</comment>
<reference evidence="3 4" key="1">
    <citation type="submission" date="2016-08" db="EMBL/GenBank/DDBJ databases">
        <authorList>
            <person name="Seilhamer J.J."/>
        </authorList>
    </citation>
    <scope>NUCLEOTIDE SEQUENCE [LARGE SCALE GENOMIC DNA]</scope>
    <source>
        <strain evidence="3 4">CFBP4690</strain>
    </source>
</reference>